<dbReference type="PANTHER" id="PTHR46797:SF1">
    <property type="entry name" value="METHYLPHOSPHONATE SYNTHASE"/>
    <property type="match status" value="1"/>
</dbReference>
<dbReference type="SMART" id="SM00530">
    <property type="entry name" value="HTH_XRE"/>
    <property type="match status" value="1"/>
</dbReference>
<evidence type="ECO:0000313" key="3">
    <source>
        <dbReference type="EMBL" id="MBO0932011.1"/>
    </source>
</evidence>
<dbReference type="EMBL" id="JAFMYU010000009">
    <property type="protein sequence ID" value="MBO0932011.1"/>
    <property type="molecule type" value="Genomic_DNA"/>
</dbReference>
<dbReference type="InterPro" id="IPR001387">
    <property type="entry name" value="Cro/C1-type_HTH"/>
</dbReference>
<dbReference type="CDD" id="cd00093">
    <property type="entry name" value="HTH_XRE"/>
    <property type="match status" value="1"/>
</dbReference>
<feature type="domain" description="HTH cro/C1-type" evidence="2">
    <location>
        <begin position="7"/>
        <end position="62"/>
    </location>
</feature>
<dbReference type="PANTHER" id="PTHR46797">
    <property type="entry name" value="HTH-TYPE TRANSCRIPTIONAL REGULATOR"/>
    <property type="match status" value="1"/>
</dbReference>
<dbReference type="GO" id="GO:0005829">
    <property type="term" value="C:cytosol"/>
    <property type="evidence" value="ECO:0007669"/>
    <property type="project" value="TreeGrafter"/>
</dbReference>
<reference evidence="3 4" key="1">
    <citation type="submission" date="2021-03" db="EMBL/GenBank/DDBJ databases">
        <title>Fibrella sp. HMF5036 genome sequencing and assembly.</title>
        <authorList>
            <person name="Kang H."/>
            <person name="Kim H."/>
            <person name="Bae S."/>
            <person name="Joh K."/>
        </authorList>
    </citation>
    <scope>NUCLEOTIDE SEQUENCE [LARGE SCALE GENOMIC DNA]</scope>
    <source>
        <strain evidence="3 4">HMF5036</strain>
    </source>
</reference>
<proteinExistence type="predicted"/>
<dbReference type="PROSITE" id="PS50943">
    <property type="entry name" value="HTH_CROC1"/>
    <property type="match status" value="1"/>
</dbReference>
<dbReference type="RefSeq" id="WP_207335979.1">
    <property type="nucleotide sequence ID" value="NZ_JAFMYU010000009.1"/>
</dbReference>
<keyword evidence="4" id="KW-1185">Reference proteome</keyword>
<evidence type="ECO:0000313" key="4">
    <source>
        <dbReference type="Proteomes" id="UP000664795"/>
    </source>
</evidence>
<dbReference type="Proteomes" id="UP000664795">
    <property type="component" value="Unassembled WGS sequence"/>
</dbReference>
<accession>A0A939G508</accession>
<dbReference type="AlphaFoldDB" id="A0A939G508"/>
<dbReference type="InterPro" id="IPR050807">
    <property type="entry name" value="TransReg_Diox_bact_type"/>
</dbReference>
<dbReference type="Pfam" id="PF01381">
    <property type="entry name" value="HTH_3"/>
    <property type="match status" value="1"/>
</dbReference>
<evidence type="ECO:0000259" key="2">
    <source>
        <dbReference type="PROSITE" id="PS50943"/>
    </source>
</evidence>
<dbReference type="InterPro" id="IPR010982">
    <property type="entry name" value="Lambda_DNA-bd_dom_sf"/>
</dbReference>
<comment type="caution">
    <text evidence="3">The sequence shown here is derived from an EMBL/GenBank/DDBJ whole genome shotgun (WGS) entry which is preliminary data.</text>
</comment>
<dbReference type="Gene3D" id="1.10.260.40">
    <property type="entry name" value="lambda repressor-like DNA-binding domains"/>
    <property type="match status" value="1"/>
</dbReference>
<dbReference type="SUPFAM" id="SSF47413">
    <property type="entry name" value="lambda repressor-like DNA-binding domains"/>
    <property type="match status" value="1"/>
</dbReference>
<keyword evidence="1" id="KW-0238">DNA-binding</keyword>
<protein>
    <submittedName>
        <fullName evidence="3">Helix-turn-helix transcriptional regulator</fullName>
    </submittedName>
</protein>
<dbReference type="GO" id="GO:0003700">
    <property type="term" value="F:DNA-binding transcription factor activity"/>
    <property type="evidence" value="ECO:0007669"/>
    <property type="project" value="TreeGrafter"/>
</dbReference>
<evidence type="ECO:0000256" key="1">
    <source>
        <dbReference type="ARBA" id="ARBA00023125"/>
    </source>
</evidence>
<gene>
    <name evidence="3" type="ORF">J2I48_13455</name>
</gene>
<name>A0A939G508_9BACT</name>
<organism evidence="3 4">
    <name type="scientific">Fibrella aquatilis</name>
    <dbReference type="NCBI Taxonomy" id="2817059"/>
    <lineage>
        <taxon>Bacteria</taxon>
        <taxon>Pseudomonadati</taxon>
        <taxon>Bacteroidota</taxon>
        <taxon>Cytophagia</taxon>
        <taxon>Cytophagales</taxon>
        <taxon>Spirosomataceae</taxon>
        <taxon>Fibrella</taxon>
    </lineage>
</organism>
<dbReference type="GO" id="GO:0003677">
    <property type="term" value="F:DNA binding"/>
    <property type="evidence" value="ECO:0007669"/>
    <property type="project" value="UniProtKB-KW"/>
</dbReference>
<sequence length="464" mass="52764">MNIGEKIRFLRKTQGLSQTVLALKAQVSLPYLNQIEKGKADSVSDDILKQIGSVLDTSLAELKSTDTGLKIGFSPTVWSIPLLSMLINKPSIPIKFAYSHEINHSQETSRRLNFVDLESDEQGAIVSVTGKELFEEGNEPEASFELVTHKDLQFGINSQLFDLVFIPSITTRAQGTIPIATICDTIKGGLYAIVFANNPRDKGWVVEPGQDLESRRKLAKSDFLHYHRLEKEQWFDFVKNSIFYYQKDSISEFIINDVIAKYKLEGNQRVEIKSDKVEDNVFIMSNIMKTISGSNQGSASNVTQYISRIGEAFAMLTLPSAIILKQVVKAFNEKFTGNTYTVYIGWEPFISKIKQQYEQDHANTFCLLFNVNRFLYSDDSLIQLNYECLIKNDKLDIFKKNADIRLFFTELDKSVQRVNQLAHSESISPEINAISDLLEMPADKIQALIRKVNFSLKFYPDWVL</sequence>